<feature type="transmembrane region" description="Helical" evidence="1">
    <location>
        <begin position="48"/>
        <end position="69"/>
    </location>
</feature>
<protein>
    <recommendedName>
        <fullName evidence="4">DUF3592 domain-containing protein</fullName>
    </recommendedName>
</protein>
<feature type="transmembrane region" description="Helical" evidence="1">
    <location>
        <begin position="281"/>
        <end position="301"/>
    </location>
</feature>
<sequence>MAVLRRVAPWLWMLGMFTAYGLFGYGALTDRGPFAFVTNWQIDLFGSASPIVGMMGGAVVVFTLVPWVLRRWAARGGRFAPGPDVIRMISAQGPDAGGYVMTPARRVRVGRIIMGAGIAVGVLGLAVTFGVRAYADRNAGERLPVVVLGDHRPGVPGWTHWVEVKGAVPLRGGVFEHVYSIRNSRYHDFYTPLVSGGFEPSQRIYLVEEDNGRDAYRRFGAHSGSAAPMRGYVDVGGMTPWIARMYRQHGYRVGAWTDVLERSRIGDRVPAETGMTIDWRITMTVVMSGFFTLFGFAMLVAGRRGLARER</sequence>
<evidence type="ECO:0000313" key="3">
    <source>
        <dbReference type="Proteomes" id="UP001279553"/>
    </source>
</evidence>
<feature type="transmembrane region" description="Helical" evidence="1">
    <location>
        <begin position="112"/>
        <end position="135"/>
    </location>
</feature>
<evidence type="ECO:0000256" key="1">
    <source>
        <dbReference type="SAM" id="Phobius"/>
    </source>
</evidence>
<dbReference type="Proteomes" id="UP001279553">
    <property type="component" value="Unassembled WGS sequence"/>
</dbReference>
<evidence type="ECO:0000313" key="2">
    <source>
        <dbReference type="EMBL" id="MDX5930550.1"/>
    </source>
</evidence>
<proteinExistence type="predicted"/>
<evidence type="ECO:0008006" key="4">
    <source>
        <dbReference type="Google" id="ProtNLM"/>
    </source>
</evidence>
<dbReference type="RefSeq" id="WP_319613492.1">
    <property type="nucleotide sequence ID" value="NZ_JAWXYB010000018.1"/>
</dbReference>
<accession>A0AAW9DNH3</accession>
<comment type="caution">
    <text evidence="2">The sequence shown here is derived from an EMBL/GenBank/DDBJ whole genome shotgun (WGS) entry which is preliminary data.</text>
</comment>
<feature type="transmembrane region" description="Helical" evidence="1">
    <location>
        <begin position="7"/>
        <end position="28"/>
    </location>
</feature>
<keyword evidence="1" id="KW-0472">Membrane</keyword>
<name>A0AAW9DNH3_ACIAO</name>
<keyword evidence="3" id="KW-1185">Reference proteome</keyword>
<organism evidence="2 3">
    <name type="scientific">Acidiphilium acidophilum</name>
    <name type="common">Thiobacillus acidophilus</name>
    <dbReference type="NCBI Taxonomy" id="76588"/>
    <lineage>
        <taxon>Bacteria</taxon>
        <taxon>Pseudomonadati</taxon>
        <taxon>Pseudomonadota</taxon>
        <taxon>Alphaproteobacteria</taxon>
        <taxon>Acetobacterales</taxon>
        <taxon>Acidocellaceae</taxon>
        <taxon>Acidiphilium</taxon>
    </lineage>
</organism>
<reference evidence="2 3" key="1">
    <citation type="submission" date="2023-11" db="EMBL/GenBank/DDBJ databases">
        <title>MicrobeMod: A computational toolkit for identifying prokaryotic methylation and restriction-modification with nanopore sequencing.</title>
        <authorList>
            <person name="Crits-Christoph A."/>
            <person name="Kang S.C."/>
            <person name="Lee H."/>
            <person name="Ostrov N."/>
        </authorList>
    </citation>
    <scope>NUCLEOTIDE SEQUENCE [LARGE SCALE GENOMIC DNA]</scope>
    <source>
        <strain evidence="2 3">DSMZ 700</strain>
    </source>
</reference>
<keyword evidence="1" id="KW-0812">Transmembrane</keyword>
<dbReference type="AlphaFoldDB" id="A0AAW9DNH3"/>
<gene>
    <name evidence="2" type="ORF">SIL87_07215</name>
</gene>
<dbReference type="EMBL" id="JAWXYB010000018">
    <property type="protein sequence ID" value="MDX5930550.1"/>
    <property type="molecule type" value="Genomic_DNA"/>
</dbReference>
<keyword evidence="1" id="KW-1133">Transmembrane helix</keyword>